<organism evidence="2 3">
    <name type="scientific">Trichoderma simmonsii</name>
    <dbReference type="NCBI Taxonomy" id="1491479"/>
    <lineage>
        <taxon>Eukaryota</taxon>
        <taxon>Fungi</taxon>
        <taxon>Dikarya</taxon>
        <taxon>Ascomycota</taxon>
        <taxon>Pezizomycotina</taxon>
        <taxon>Sordariomycetes</taxon>
        <taxon>Hypocreomycetidae</taxon>
        <taxon>Hypocreales</taxon>
        <taxon>Hypocreaceae</taxon>
        <taxon>Trichoderma</taxon>
    </lineage>
</organism>
<protein>
    <submittedName>
        <fullName evidence="2">Uncharacterized protein</fullName>
    </submittedName>
</protein>
<reference evidence="2 3" key="1">
    <citation type="journal article" date="2021" name="BMC Genomics">
        <title>Telomere-to-telomere genome assembly of asparaginase-producing Trichoderma simmonsii.</title>
        <authorList>
            <person name="Chung D."/>
            <person name="Kwon Y.M."/>
            <person name="Yang Y."/>
        </authorList>
    </citation>
    <scope>NUCLEOTIDE SEQUENCE [LARGE SCALE GENOMIC DNA]</scope>
    <source>
        <strain evidence="2 3">GH-Sj1</strain>
    </source>
</reference>
<gene>
    <name evidence="2" type="ORF">H0G86_001693</name>
</gene>
<accession>A0A8G0L230</accession>
<dbReference type="Proteomes" id="UP000826661">
    <property type="component" value="Chromosome I"/>
</dbReference>
<evidence type="ECO:0000313" key="2">
    <source>
        <dbReference type="EMBL" id="QYS94358.1"/>
    </source>
</evidence>
<name>A0A8G0L230_9HYPO</name>
<dbReference type="AlphaFoldDB" id="A0A8G0L230"/>
<keyword evidence="1" id="KW-0732">Signal</keyword>
<feature type="signal peptide" evidence="1">
    <location>
        <begin position="1"/>
        <end position="15"/>
    </location>
</feature>
<feature type="chain" id="PRO_5034149303" evidence="1">
    <location>
        <begin position="16"/>
        <end position="104"/>
    </location>
</feature>
<proteinExistence type="predicted"/>
<evidence type="ECO:0000256" key="1">
    <source>
        <dbReference type="SAM" id="SignalP"/>
    </source>
</evidence>
<sequence length="104" mass="11680">MQGLLFFILSAAARGDPGKRNRECKSARVEMTLVGSKLSIFATREQAQHGIYLSEFFTIEEDVIGEERGVLCGHGQISFYKRASNLSKKKKNYYSTSGTRARQL</sequence>
<evidence type="ECO:0000313" key="3">
    <source>
        <dbReference type="Proteomes" id="UP000826661"/>
    </source>
</evidence>
<keyword evidence="3" id="KW-1185">Reference proteome</keyword>
<dbReference type="EMBL" id="CP075864">
    <property type="protein sequence ID" value="QYS94358.1"/>
    <property type="molecule type" value="Genomic_DNA"/>
</dbReference>